<dbReference type="Pfam" id="PF16344">
    <property type="entry name" value="FecR_C"/>
    <property type="match status" value="1"/>
</dbReference>
<dbReference type="RefSeq" id="WP_137338734.1">
    <property type="nucleotide sequence ID" value="NZ_SZVO01000002.1"/>
</dbReference>
<reference evidence="4 5" key="1">
    <citation type="submission" date="2019-05" db="EMBL/GenBank/DDBJ databases">
        <title>Dyadobacter AR-3-8 sp. nov., isolated from arctic soil.</title>
        <authorList>
            <person name="Chaudhary D.K."/>
        </authorList>
    </citation>
    <scope>NUCLEOTIDE SEQUENCE [LARGE SCALE GENOMIC DNA]</scope>
    <source>
        <strain evidence="4 5">AR-3-8</strain>
    </source>
</reference>
<dbReference type="PANTHER" id="PTHR30273:SF2">
    <property type="entry name" value="PROTEIN FECR"/>
    <property type="match status" value="1"/>
</dbReference>
<dbReference type="EMBL" id="SZVO01000002">
    <property type="protein sequence ID" value="TKT93058.1"/>
    <property type="molecule type" value="Genomic_DNA"/>
</dbReference>
<evidence type="ECO:0000313" key="4">
    <source>
        <dbReference type="EMBL" id="TKT93058.1"/>
    </source>
</evidence>
<proteinExistence type="predicted"/>
<dbReference type="Proteomes" id="UP000304900">
    <property type="component" value="Unassembled WGS sequence"/>
</dbReference>
<dbReference type="Gene3D" id="3.55.50.30">
    <property type="match status" value="1"/>
</dbReference>
<keyword evidence="1" id="KW-0812">Transmembrane</keyword>
<dbReference type="GO" id="GO:0016989">
    <property type="term" value="F:sigma factor antagonist activity"/>
    <property type="evidence" value="ECO:0007669"/>
    <property type="project" value="TreeGrafter"/>
</dbReference>
<dbReference type="OrthoDB" id="645173at2"/>
<name>A0A4U6DA48_9BACT</name>
<feature type="transmembrane region" description="Helical" evidence="1">
    <location>
        <begin position="102"/>
        <end position="121"/>
    </location>
</feature>
<feature type="domain" description="Protein FecR C-terminal" evidence="3">
    <location>
        <begin position="297"/>
        <end position="365"/>
    </location>
</feature>
<evidence type="ECO:0000313" key="5">
    <source>
        <dbReference type="Proteomes" id="UP000304900"/>
    </source>
</evidence>
<keyword evidence="5" id="KW-1185">Reference proteome</keyword>
<evidence type="ECO:0000259" key="2">
    <source>
        <dbReference type="Pfam" id="PF04773"/>
    </source>
</evidence>
<keyword evidence="1" id="KW-0472">Membrane</keyword>
<protein>
    <submittedName>
        <fullName evidence="4">FecR family protein</fullName>
    </submittedName>
</protein>
<sequence length="372" mass="42435">MNHRRNALFQDLIKNPVFIAWVLEDSSELDQYWKNWSSGDITRKEALEQARFSLLSFTDETLRITDEHIAYKVSQSLEIAKRRENAARISKSEFSWLKHSRAMAASIFVLLAAGLFIYIKYPNRTIFTENQQQLSFNQKEEVIIEIANENKEVKYVQLPDGSSVVLRKNSRISYNKNFGQIKRVVVLSGEAFFEVTKDPEIPFFVYANELVTKVLGTSFSIKADENGKNVLVAVKTGKVSVFTKTDQHAREYESGKKLSALLLTCNQQATFERHISRLVRSTITGSMLLKIPIENQKFTYNATPVSEVFASLEKAYGIDIDYNEQIMSRCSITATLGDEPLDNKLKWICAILEANYQISENKVSITGNSCQY</sequence>
<dbReference type="AlphaFoldDB" id="A0A4U6DA48"/>
<gene>
    <name evidence="4" type="ORF">FDK13_04165</name>
</gene>
<dbReference type="Pfam" id="PF04773">
    <property type="entry name" value="FecR"/>
    <property type="match status" value="1"/>
</dbReference>
<dbReference type="InterPro" id="IPR032508">
    <property type="entry name" value="FecR_C"/>
</dbReference>
<dbReference type="InterPro" id="IPR012373">
    <property type="entry name" value="Ferrdict_sens_TM"/>
</dbReference>
<evidence type="ECO:0000259" key="3">
    <source>
        <dbReference type="Pfam" id="PF16344"/>
    </source>
</evidence>
<organism evidence="4 5">
    <name type="scientific">Dyadobacter frigoris</name>
    <dbReference type="NCBI Taxonomy" id="2576211"/>
    <lineage>
        <taxon>Bacteria</taxon>
        <taxon>Pseudomonadati</taxon>
        <taxon>Bacteroidota</taxon>
        <taxon>Cytophagia</taxon>
        <taxon>Cytophagales</taxon>
        <taxon>Spirosomataceae</taxon>
        <taxon>Dyadobacter</taxon>
    </lineage>
</organism>
<keyword evidence="1" id="KW-1133">Transmembrane helix</keyword>
<dbReference type="InterPro" id="IPR006860">
    <property type="entry name" value="FecR"/>
</dbReference>
<comment type="caution">
    <text evidence="4">The sequence shown here is derived from an EMBL/GenBank/DDBJ whole genome shotgun (WGS) entry which is preliminary data.</text>
</comment>
<dbReference type="PANTHER" id="PTHR30273">
    <property type="entry name" value="PERIPLASMIC SIGNAL SENSOR AND SIGMA FACTOR ACTIVATOR FECR-RELATED"/>
    <property type="match status" value="1"/>
</dbReference>
<dbReference type="Gene3D" id="2.60.120.1440">
    <property type="match status" value="1"/>
</dbReference>
<accession>A0A4U6DA48</accession>
<feature type="domain" description="FecR protein" evidence="2">
    <location>
        <begin position="151"/>
        <end position="239"/>
    </location>
</feature>
<evidence type="ECO:0000256" key="1">
    <source>
        <dbReference type="SAM" id="Phobius"/>
    </source>
</evidence>